<feature type="region of interest" description="Disordered" evidence="1">
    <location>
        <begin position="184"/>
        <end position="225"/>
    </location>
</feature>
<reference evidence="2 3" key="1">
    <citation type="journal article" date="2013" name="Curr. Biol.">
        <title>The Genome of the Foraminiferan Reticulomyxa filosa.</title>
        <authorList>
            <person name="Glockner G."/>
            <person name="Hulsmann N."/>
            <person name="Schleicher M."/>
            <person name="Noegel A.A."/>
            <person name="Eichinger L."/>
            <person name="Gallinger C."/>
            <person name="Pawlowski J."/>
            <person name="Sierra R."/>
            <person name="Euteneuer U."/>
            <person name="Pillet L."/>
            <person name="Moustafa A."/>
            <person name="Platzer M."/>
            <person name="Groth M."/>
            <person name="Szafranski K."/>
            <person name="Schliwa M."/>
        </authorList>
    </citation>
    <scope>NUCLEOTIDE SEQUENCE [LARGE SCALE GENOMIC DNA]</scope>
</reference>
<gene>
    <name evidence="2" type="ORF">RFI_20336</name>
</gene>
<feature type="region of interest" description="Disordered" evidence="1">
    <location>
        <begin position="141"/>
        <end position="165"/>
    </location>
</feature>
<dbReference type="Proteomes" id="UP000023152">
    <property type="component" value="Unassembled WGS sequence"/>
</dbReference>
<feature type="compositionally biased region" description="Polar residues" evidence="1">
    <location>
        <begin position="216"/>
        <end position="225"/>
    </location>
</feature>
<feature type="compositionally biased region" description="Acidic residues" evidence="1">
    <location>
        <begin position="149"/>
        <end position="161"/>
    </location>
</feature>
<feature type="region of interest" description="Disordered" evidence="1">
    <location>
        <begin position="1"/>
        <end position="35"/>
    </location>
</feature>
<feature type="region of interest" description="Disordered" evidence="1">
    <location>
        <begin position="49"/>
        <end position="70"/>
    </location>
</feature>
<comment type="caution">
    <text evidence="2">The sequence shown here is derived from an EMBL/GenBank/DDBJ whole genome shotgun (WGS) entry which is preliminary data.</text>
</comment>
<evidence type="ECO:0000256" key="1">
    <source>
        <dbReference type="SAM" id="MobiDB-lite"/>
    </source>
</evidence>
<proteinExistence type="predicted"/>
<accession>X6MV73</accession>
<dbReference type="EMBL" id="ASPP01017476">
    <property type="protein sequence ID" value="ETO17000.1"/>
    <property type="molecule type" value="Genomic_DNA"/>
</dbReference>
<evidence type="ECO:0000313" key="2">
    <source>
        <dbReference type="EMBL" id="ETO17000.1"/>
    </source>
</evidence>
<dbReference type="AlphaFoldDB" id="X6MV73"/>
<feature type="compositionally biased region" description="Basic and acidic residues" evidence="1">
    <location>
        <begin position="9"/>
        <end position="25"/>
    </location>
</feature>
<organism evidence="2 3">
    <name type="scientific">Reticulomyxa filosa</name>
    <dbReference type="NCBI Taxonomy" id="46433"/>
    <lineage>
        <taxon>Eukaryota</taxon>
        <taxon>Sar</taxon>
        <taxon>Rhizaria</taxon>
        <taxon>Retaria</taxon>
        <taxon>Foraminifera</taxon>
        <taxon>Monothalamids</taxon>
        <taxon>Reticulomyxidae</taxon>
        <taxon>Reticulomyxa</taxon>
    </lineage>
</organism>
<evidence type="ECO:0000313" key="3">
    <source>
        <dbReference type="Proteomes" id="UP000023152"/>
    </source>
</evidence>
<name>X6MV73_RETFI</name>
<protein>
    <submittedName>
        <fullName evidence="2">Uncharacterized protein</fullName>
    </submittedName>
</protein>
<keyword evidence="3" id="KW-1185">Reference proteome</keyword>
<sequence length="225" mass="25372">MSLNLNDFVVDHDNKVERDNGRKQSDAIGVGDKVHANDNQTMLIKAAVAKEEEQEQEQEQEQERAKETLMNGDISILENTETEHLEKIQPSHHDEHANAKPAASNQIEIIVPPVHDEERREEVHNKEQTVIVNMDQSNVSHEKLQNVPDDNEFESMEDNDLDISIPEKESDNVGMIALEAMVNNQDNVAESRPNQNNANAQAPSTNPFEVEHNQQDSDSLPSPFT</sequence>